<dbReference type="PIRSF" id="PIRSF005461">
    <property type="entry name" value="23S_rRNA_mtase"/>
    <property type="match status" value="1"/>
</dbReference>
<feature type="binding site" evidence="11">
    <location>
        <position position="153"/>
    </location>
    <ligand>
        <name>S-adenosyl-L-methionine</name>
        <dbReference type="ChEBI" id="CHEBI:59789"/>
    </ligand>
</feature>
<evidence type="ECO:0000256" key="3">
    <source>
        <dbReference type="ARBA" id="ARBA00022679"/>
    </source>
</evidence>
<keyword evidence="2 11" id="KW-0489">Methyltransferase</keyword>
<feature type="binding site" evidence="11">
    <location>
        <position position="92"/>
    </location>
    <ligand>
        <name>S-adenosyl-L-methionine</name>
        <dbReference type="ChEBI" id="CHEBI:59789"/>
    </ligand>
</feature>
<protein>
    <recommendedName>
        <fullName evidence="7 11">Ribosomal RNA large subunit methyltransferase E</fullName>
        <ecNumber evidence="6 11">2.1.1.166</ecNumber>
    </recommendedName>
    <alternativeName>
        <fullName evidence="9 11">23S rRNA Um2552 methyltransferase</fullName>
    </alternativeName>
    <alternativeName>
        <fullName evidence="8 11">rRNA (uridine-2'-O-)-methyltransferase</fullName>
    </alternativeName>
</protein>
<gene>
    <name evidence="11" type="primary">rlmE</name>
    <name evidence="11" type="synonym">ftsJ</name>
    <name evidence="11" type="synonym">rrmJ</name>
    <name evidence="14" type="ORF">NBZ79_12620</name>
</gene>
<dbReference type="PANTHER" id="PTHR10920:SF18">
    <property type="entry name" value="RRNA METHYLTRANSFERASE 2, MITOCHONDRIAL"/>
    <property type="match status" value="1"/>
</dbReference>
<reference evidence="14" key="1">
    <citation type="submission" date="2022-06" db="EMBL/GenBank/DDBJ databases">
        <title>Sneathiella actinostolidae sp. nov., isolated from a sea anemonein the Western Pacific Ocean.</title>
        <authorList>
            <person name="Wei M.J."/>
        </authorList>
    </citation>
    <scope>NUCLEOTIDE SEQUENCE</scope>
    <source>
        <strain evidence="14">PHK-P5</strain>
    </source>
</reference>
<dbReference type="InterPro" id="IPR015507">
    <property type="entry name" value="rRNA-MeTfrase_E"/>
</dbReference>
<name>A0ABY4VZB5_9PROT</name>
<dbReference type="HAMAP" id="MF_01547">
    <property type="entry name" value="RNA_methyltr_E"/>
    <property type="match status" value="1"/>
</dbReference>
<feature type="binding site" evidence="11">
    <location>
        <position position="113"/>
    </location>
    <ligand>
        <name>S-adenosyl-L-methionine</name>
        <dbReference type="ChEBI" id="CHEBI:59789"/>
    </ligand>
</feature>
<keyword evidence="3 11" id="KW-0808">Transferase</keyword>
<dbReference type="InterPro" id="IPR050082">
    <property type="entry name" value="RNA_methyltr_RlmE"/>
</dbReference>
<feature type="binding site" evidence="11">
    <location>
        <position position="129"/>
    </location>
    <ligand>
        <name>S-adenosyl-L-methionine</name>
        <dbReference type="ChEBI" id="CHEBI:59789"/>
    </ligand>
</feature>
<comment type="catalytic activity">
    <reaction evidence="10 11">
        <text>uridine(2552) in 23S rRNA + S-adenosyl-L-methionine = 2'-O-methyluridine(2552) in 23S rRNA + S-adenosyl-L-homocysteine + H(+)</text>
        <dbReference type="Rhea" id="RHEA:42720"/>
        <dbReference type="Rhea" id="RHEA-COMP:10202"/>
        <dbReference type="Rhea" id="RHEA-COMP:10203"/>
        <dbReference type="ChEBI" id="CHEBI:15378"/>
        <dbReference type="ChEBI" id="CHEBI:57856"/>
        <dbReference type="ChEBI" id="CHEBI:59789"/>
        <dbReference type="ChEBI" id="CHEBI:65315"/>
        <dbReference type="ChEBI" id="CHEBI:74478"/>
        <dbReference type="EC" id="2.1.1.166"/>
    </reaction>
</comment>
<dbReference type="GO" id="GO:0032259">
    <property type="term" value="P:methylation"/>
    <property type="evidence" value="ECO:0007669"/>
    <property type="project" value="UniProtKB-KW"/>
</dbReference>
<evidence type="ECO:0000256" key="9">
    <source>
        <dbReference type="ARBA" id="ARBA00042745"/>
    </source>
</evidence>
<keyword evidence="11" id="KW-0963">Cytoplasm</keyword>
<proteinExistence type="inferred from homology"/>
<evidence type="ECO:0000256" key="8">
    <source>
        <dbReference type="ARBA" id="ARBA00041995"/>
    </source>
</evidence>
<dbReference type="GO" id="GO:0008168">
    <property type="term" value="F:methyltransferase activity"/>
    <property type="evidence" value="ECO:0007669"/>
    <property type="project" value="UniProtKB-KW"/>
</dbReference>
<evidence type="ECO:0000256" key="1">
    <source>
        <dbReference type="ARBA" id="ARBA00022552"/>
    </source>
</evidence>
<evidence type="ECO:0000256" key="12">
    <source>
        <dbReference type="SAM" id="MobiDB-lite"/>
    </source>
</evidence>
<evidence type="ECO:0000256" key="11">
    <source>
        <dbReference type="HAMAP-Rule" id="MF_01547"/>
    </source>
</evidence>
<evidence type="ECO:0000313" key="15">
    <source>
        <dbReference type="Proteomes" id="UP001056291"/>
    </source>
</evidence>
<comment type="function">
    <text evidence="5 11">Specifically methylates the uridine in position 2552 of 23S rRNA at the 2'-O position of the ribose in the fully assembled 50S ribosomal subunit.</text>
</comment>
<dbReference type="EC" id="2.1.1.166" evidence="6 11"/>
<evidence type="ECO:0000256" key="5">
    <source>
        <dbReference type="ARBA" id="ARBA00037569"/>
    </source>
</evidence>
<dbReference type="SUPFAM" id="SSF53335">
    <property type="entry name" value="S-adenosyl-L-methionine-dependent methyltransferases"/>
    <property type="match status" value="1"/>
</dbReference>
<evidence type="ECO:0000256" key="6">
    <source>
        <dbReference type="ARBA" id="ARBA00038861"/>
    </source>
</evidence>
<dbReference type="InterPro" id="IPR029063">
    <property type="entry name" value="SAM-dependent_MTases_sf"/>
</dbReference>
<dbReference type="PANTHER" id="PTHR10920">
    <property type="entry name" value="RIBOSOMAL RNA METHYLTRANSFERASE"/>
    <property type="match status" value="1"/>
</dbReference>
<feature type="binding site" evidence="11">
    <location>
        <position position="90"/>
    </location>
    <ligand>
        <name>S-adenosyl-L-methionine</name>
        <dbReference type="ChEBI" id="CHEBI:59789"/>
    </ligand>
</feature>
<dbReference type="Gene3D" id="3.40.50.150">
    <property type="entry name" value="Vaccinia Virus protein VP39"/>
    <property type="match status" value="1"/>
</dbReference>
<feature type="domain" description="Ribosomal RNA methyltransferase FtsJ" evidence="13">
    <location>
        <begin position="59"/>
        <end position="236"/>
    </location>
</feature>
<dbReference type="Proteomes" id="UP001056291">
    <property type="component" value="Chromosome"/>
</dbReference>
<evidence type="ECO:0000256" key="10">
    <source>
        <dbReference type="ARBA" id="ARBA00048970"/>
    </source>
</evidence>
<feature type="active site" description="Proton acceptor" evidence="11">
    <location>
        <position position="193"/>
    </location>
</feature>
<comment type="similarity">
    <text evidence="11">Belongs to the class I-like SAM-binding methyltransferase superfamily. RNA methyltransferase RlmE family.</text>
</comment>
<evidence type="ECO:0000259" key="13">
    <source>
        <dbReference type="Pfam" id="PF01728"/>
    </source>
</evidence>
<keyword evidence="4 11" id="KW-0949">S-adenosyl-L-methionine</keyword>
<sequence>MSKGGRKRPGSTQNSTGMTGRLLHTKVKSARGRKNSSTLWLERQLNDPYVAEAKTRGLRSRAAFKLMQIDDRYKLLKPGDSVVDLGAAPGGWTQVAVDRVGALKGKGRVLAVDILGMEPMQGAEIMMLDFTEDDADIKVKNMLGGPVNAVISDMAAPTTGHRQTDHLRIVYMCDLALQFAIDVLAPGGVFIAKVLKGGTENELLARMKKNFTSVYHAKPEASRPDSREAYVVATGFRGESHDNED</sequence>
<keyword evidence="15" id="KW-1185">Reference proteome</keyword>
<evidence type="ECO:0000256" key="4">
    <source>
        <dbReference type="ARBA" id="ARBA00022691"/>
    </source>
</evidence>
<evidence type="ECO:0000256" key="2">
    <source>
        <dbReference type="ARBA" id="ARBA00022603"/>
    </source>
</evidence>
<dbReference type="Pfam" id="PF01728">
    <property type="entry name" value="FtsJ"/>
    <property type="match status" value="1"/>
</dbReference>
<dbReference type="InterPro" id="IPR002877">
    <property type="entry name" value="RNA_MeTrfase_FtsJ_dom"/>
</dbReference>
<organism evidence="14 15">
    <name type="scientific">Sneathiella marina</name>
    <dbReference type="NCBI Taxonomy" id="2950108"/>
    <lineage>
        <taxon>Bacteria</taxon>
        <taxon>Pseudomonadati</taxon>
        <taxon>Pseudomonadota</taxon>
        <taxon>Alphaproteobacteria</taxon>
        <taxon>Sneathiellales</taxon>
        <taxon>Sneathiellaceae</taxon>
        <taxon>Sneathiella</taxon>
    </lineage>
</organism>
<evidence type="ECO:0000256" key="7">
    <source>
        <dbReference type="ARBA" id="ARBA00041129"/>
    </source>
</evidence>
<comment type="subcellular location">
    <subcellularLocation>
        <location evidence="11">Cytoplasm</location>
    </subcellularLocation>
</comment>
<dbReference type="EMBL" id="CP098747">
    <property type="protein sequence ID" value="USG60022.1"/>
    <property type="molecule type" value="Genomic_DNA"/>
</dbReference>
<feature type="region of interest" description="Disordered" evidence="12">
    <location>
        <begin position="1"/>
        <end position="21"/>
    </location>
</feature>
<dbReference type="RefSeq" id="WP_251932829.1">
    <property type="nucleotide sequence ID" value="NZ_CP098747.1"/>
</dbReference>
<keyword evidence="1 11" id="KW-0698">rRNA processing</keyword>
<accession>A0ABY4VZB5</accession>
<evidence type="ECO:0000313" key="14">
    <source>
        <dbReference type="EMBL" id="USG60022.1"/>
    </source>
</evidence>